<comment type="function">
    <text evidence="7">Converts cob(I)alamin to adenosylcobalamin (adenosylcob(III)alamin), a coenzyme for methylmalonyl-CoA mutase, therefore participates in the final step of the vitamin B12 conversion. Generates adenosylcobalamin (AdoCbl) and directly delivers the cofactor to MUT in a transfer that is stimulated by ATP-binding to MMAB and gated by MMAA.</text>
</comment>
<keyword evidence="5 10" id="KW-0067">ATP-binding</keyword>
<reference evidence="12" key="1">
    <citation type="submission" date="2021-02" db="EMBL/GenBank/DDBJ databases">
        <title>First Annotated Genome of the Yellow-green Alga Tribonema minus.</title>
        <authorList>
            <person name="Mahan K.M."/>
        </authorList>
    </citation>
    <scope>NUCLEOTIDE SEQUENCE</scope>
    <source>
        <strain evidence="12">UTEX B ZZ1240</strain>
    </source>
</reference>
<accession>A0A835Z8K8</accession>
<evidence type="ECO:0000259" key="11">
    <source>
        <dbReference type="Pfam" id="PF01923"/>
    </source>
</evidence>
<dbReference type="Pfam" id="PF01923">
    <property type="entry name" value="Cob_adeno_trans"/>
    <property type="match status" value="1"/>
</dbReference>
<evidence type="ECO:0000256" key="6">
    <source>
        <dbReference type="ARBA" id="ARBA00051988"/>
    </source>
</evidence>
<keyword evidence="13" id="KW-1185">Reference proteome</keyword>
<organism evidence="12 13">
    <name type="scientific">Tribonema minus</name>
    <dbReference type="NCBI Taxonomy" id="303371"/>
    <lineage>
        <taxon>Eukaryota</taxon>
        <taxon>Sar</taxon>
        <taxon>Stramenopiles</taxon>
        <taxon>Ochrophyta</taxon>
        <taxon>PX clade</taxon>
        <taxon>Xanthophyceae</taxon>
        <taxon>Tribonematales</taxon>
        <taxon>Tribonemataceae</taxon>
        <taxon>Tribonema</taxon>
    </lineage>
</organism>
<evidence type="ECO:0000256" key="3">
    <source>
        <dbReference type="ARBA" id="ARBA00022679"/>
    </source>
</evidence>
<proteinExistence type="inferred from homology"/>
<keyword evidence="3 10" id="KW-0808">Transferase</keyword>
<evidence type="ECO:0000256" key="5">
    <source>
        <dbReference type="ARBA" id="ARBA00022840"/>
    </source>
</evidence>
<dbReference type="FunFam" id="1.20.1200.10:FF:000001">
    <property type="entry name" value="Cob(I)yrinic acid a,c-diamide adenosyltransferase"/>
    <property type="match status" value="1"/>
</dbReference>
<evidence type="ECO:0000256" key="4">
    <source>
        <dbReference type="ARBA" id="ARBA00022741"/>
    </source>
</evidence>
<dbReference type="InterPro" id="IPR029499">
    <property type="entry name" value="PduO-typ"/>
</dbReference>
<dbReference type="SUPFAM" id="SSF89028">
    <property type="entry name" value="Cobalamin adenosyltransferase-like"/>
    <property type="match status" value="1"/>
</dbReference>
<gene>
    <name evidence="12" type="ORF">JKP88DRAFT_177293</name>
</gene>
<dbReference type="OrthoDB" id="549173at2759"/>
<dbReference type="GO" id="GO:0005524">
    <property type="term" value="F:ATP binding"/>
    <property type="evidence" value="ECO:0007669"/>
    <property type="project" value="UniProtKB-UniRule"/>
</dbReference>
<keyword evidence="4 10" id="KW-0547">Nucleotide-binding</keyword>
<dbReference type="InterPro" id="IPR016030">
    <property type="entry name" value="CblAdoTrfase-like"/>
</dbReference>
<comment type="similarity">
    <text evidence="1 10">Belongs to the Cob(I)alamin adenosyltransferase family.</text>
</comment>
<sequence length="249" mass="27409">MWRRTVATAVSRAPSVAHPAQRGAASYWVRALSNTPGVPPESPFTFKDIVSRRRETRLKKSLLYTRTGDKGSSSLFSGERRSKADPTFHAIGVTDELNSVTGVARQYCLMAGNGLELLLEDIQSRLLDVGAAIATPRNQSNDIKLAKTVFPAACTMELECAIDELDSKLPKLKTFILPSGGLAATHLHIARVVCRRAERTVVPLLEAGHVDPEVGRYINRLSDFYFAAARYAALAEGTEERMWIHRTDS</sequence>
<evidence type="ECO:0000256" key="8">
    <source>
        <dbReference type="ARBA" id="ARBA00071654"/>
    </source>
</evidence>
<evidence type="ECO:0000256" key="9">
    <source>
        <dbReference type="ARBA" id="ARBA00075216"/>
    </source>
</evidence>
<comment type="catalytic activity">
    <reaction evidence="6">
        <text>cob(I)alamin-[corrinoid adenosyltransferase] + ATP = apo-[corrinoid adenosyltransferase] + adenosylcob(III)alamin + triphosphate</text>
        <dbReference type="Rhea" id="RHEA:56796"/>
        <dbReference type="Rhea" id="RHEA-COMP:14743"/>
        <dbReference type="Rhea" id="RHEA-COMP:14744"/>
        <dbReference type="ChEBI" id="CHEBI:18036"/>
        <dbReference type="ChEBI" id="CHEBI:18408"/>
        <dbReference type="ChEBI" id="CHEBI:30616"/>
        <dbReference type="ChEBI" id="CHEBI:60488"/>
        <dbReference type="ChEBI" id="CHEBI:83228"/>
    </reaction>
    <physiologicalReaction direction="left-to-right" evidence="6">
        <dbReference type="Rhea" id="RHEA:56797"/>
    </physiologicalReaction>
</comment>
<evidence type="ECO:0000256" key="10">
    <source>
        <dbReference type="RuleBase" id="RU366026"/>
    </source>
</evidence>
<comment type="caution">
    <text evidence="12">The sequence shown here is derived from an EMBL/GenBank/DDBJ whole genome shotgun (WGS) entry which is preliminary data.</text>
</comment>
<dbReference type="AlphaFoldDB" id="A0A835Z8K8"/>
<dbReference type="GO" id="GO:0009235">
    <property type="term" value="P:cobalamin metabolic process"/>
    <property type="evidence" value="ECO:0007669"/>
    <property type="project" value="UniProtKB-ARBA"/>
</dbReference>
<dbReference type="Proteomes" id="UP000664859">
    <property type="component" value="Unassembled WGS sequence"/>
</dbReference>
<evidence type="ECO:0000313" key="13">
    <source>
        <dbReference type="Proteomes" id="UP000664859"/>
    </source>
</evidence>
<evidence type="ECO:0000256" key="2">
    <source>
        <dbReference type="ARBA" id="ARBA00011233"/>
    </source>
</evidence>
<dbReference type="NCBIfam" id="TIGR00636">
    <property type="entry name" value="PduO_Nterm"/>
    <property type="match status" value="1"/>
</dbReference>
<dbReference type="GO" id="GO:0008817">
    <property type="term" value="F:corrinoid adenosyltransferase activity"/>
    <property type="evidence" value="ECO:0007669"/>
    <property type="project" value="UniProtKB-ARBA"/>
</dbReference>
<dbReference type="Gene3D" id="1.20.1200.10">
    <property type="entry name" value="Cobalamin adenosyltransferase-like"/>
    <property type="match status" value="1"/>
</dbReference>
<dbReference type="PANTHER" id="PTHR12213:SF0">
    <property type="entry name" value="CORRINOID ADENOSYLTRANSFERASE MMAB"/>
    <property type="match status" value="1"/>
</dbReference>
<feature type="domain" description="Cobalamin adenosyltransferase-like" evidence="11">
    <location>
        <begin position="63"/>
        <end position="232"/>
    </location>
</feature>
<evidence type="ECO:0000256" key="7">
    <source>
        <dbReference type="ARBA" id="ARBA00056747"/>
    </source>
</evidence>
<name>A0A835Z8K8_9STRA</name>
<evidence type="ECO:0000256" key="1">
    <source>
        <dbReference type="ARBA" id="ARBA00007487"/>
    </source>
</evidence>
<comment type="subunit">
    <text evidence="2">Homotrimer.</text>
</comment>
<dbReference type="InterPro" id="IPR036451">
    <property type="entry name" value="CblAdoTrfase-like_sf"/>
</dbReference>
<protein>
    <recommendedName>
        <fullName evidence="8">Corrinoid adenosyltransferase MMAB</fullName>
    </recommendedName>
    <alternativeName>
        <fullName evidence="9">ATP:co(I)rrinoid adenosyltransferase MMAB</fullName>
    </alternativeName>
</protein>
<dbReference type="EMBL" id="JAFCMP010000056">
    <property type="protein sequence ID" value="KAG5189201.1"/>
    <property type="molecule type" value="Genomic_DNA"/>
</dbReference>
<dbReference type="PANTHER" id="PTHR12213">
    <property type="entry name" value="CORRINOID ADENOSYLTRANSFERASE"/>
    <property type="match status" value="1"/>
</dbReference>
<evidence type="ECO:0000313" key="12">
    <source>
        <dbReference type="EMBL" id="KAG5189201.1"/>
    </source>
</evidence>